<dbReference type="InterPro" id="IPR010640">
    <property type="entry name" value="Low_temperature_requirement_A"/>
</dbReference>
<dbReference type="EMBL" id="BSUZ01000001">
    <property type="protein sequence ID" value="GMA87244.1"/>
    <property type="molecule type" value="Genomic_DNA"/>
</dbReference>
<feature type="region of interest" description="Disordered" evidence="1">
    <location>
        <begin position="85"/>
        <end position="134"/>
    </location>
</feature>
<evidence type="ECO:0000256" key="1">
    <source>
        <dbReference type="SAM" id="MobiDB-lite"/>
    </source>
</evidence>
<keyword evidence="2" id="KW-0812">Transmembrane</keyword>
<evidence type="ECO:0000313" key="4">
    <source>
        <dbReference type="Proteomes" id="UP001157017"/>
    </source>
</evidence>
<feature type="transmembrane region" description="Helical" evidence="2">
    <location>
        <begin position="7"/>
        <end position="25"/>
    </location>
</feature>
<keyword evidence="2" id="KW-1133">Transmembrane helix</keyword>
<protein>
    <recommendedName>
        <fullName evidence="5">Cation/H+ exchanger domain-containing protein</fullName>
    </recommendedName>
</protein>
<comment type="caution">
    <text evidence="3">The sequence shown here is derived from an EMBL/GenBank/DDBJ whole genome shotgun (WGS) entry which is preliminary data.</text>
</comment>
<accession>A0ABQ6JJE6</accession>
<dbReference type="Pfam" id="PF06772">
    <property type="entry name" value="LtrA"/>
    <property type="match status" value="1"/>
</dbReference>
<evidence type="ECO:0000256" key="2">
    <source>
        <dbReference type="SAM" id="Phobius"/>
    </source>
</evidence>
<dbReference type="Proteomes" id="UP001157017">
    <property type="component" value="Unassembled WGS sequence"/>
</dbReference>
<reference evidence="4" key="1">
    <citation type="journal article" date="2019" name="Int. J. Syst. Evol. Microbiol.">
        <title>The Global Catalogue of Microorganisms (GCM) 10K type strain sequencing project: providing services to taxonomists for standard genome sequencing and annotation.</title>
        <authorList>
            <consortium name="The Broad Institute Genomics Platform"/>
            <consortium name="The Broad Institute Genome Sequencing Center for Infectious Disease"/>
            <person name="Wu L."/>
            <person name="Ma J."/>
        </authorList>
    </citation>
    <scope>NUCLEOTIDE SEQUENCE [LARGE SCALE GENOMIC DNA]</scope>
    <source>
        <strain evidence="4">NBRC 108730</strain>
    </source>
</reference>
<keyword evidence="2" id="KW-0472">Membrane</keyword>
<evidence type="ECO:0000313" key="3">
    <source>
        <dbReference type="EMBL" id="GMA87244.1"/>
    </source>
</evidence>
<gene>
    <name evidence="3" type="ORF">GCM10025868_24940</name>
</gene>
<feature type="compositionally biased region" description="Low complexity" evidence="1">
    <location>
        <begin position="114"/>
        <end position="134"/>
    </location>
</feature>
<feature type="transmembrane region" description="Helical" evidence="2">
    <location>
        <begin position="37"/>
        <end position="55"/>
    </location>
</feature>
<feature type="compositionally biased region" description="Basic residues" evidence="1">
    <location>
        <begin position="94"/>
        <end position="113"/>
    </location>
</feature>
<keyword evidence="4" id="KW-1185">Reference proteome</keyword>
<sequence length="134" mass="14006">MLFRVATIVQMVGVVVLTFGLPVGFEAAAEGESPNNLLLVVGYLVMRVPLLALWLRAARDDPARRRTSVAYAVVIAAAQPVLAGHGAAAPAGRGHGRRPRAARRRRASRHRCSSSRASAGPRGTPGTSPSGSTC</sequence>
<evidence type="ECO:0008006" key="5">
    <source>
        <dbReference type="Google" id="ProtNLM"/>
    </source>
</evidence>
<name>A0ABQ6JJE6_9ACTN</name>
<proteinExistence type="predicted"/>
<organism evidence="3 4">
    <name type="scientific">Angustibacter aerolatus</name>
    <dbReference type="NCBI Taxonomy" id="1162965"/>
    <lineage>
        <taxon>Bacteria</taxon>
        <taxon>Bacillati</taxon>
        <taxon>Actinomycetota</taxon>
        <taxon>Actinomycetes</taxon>
        <taxon>Kineosporiales</taxon>
        <taxon>Kineosporiaceae</taxon>
    </lineage>
</organism>